<name>A0A1W0W9V7_HYPEX</name>
<dbReference type="FunFam" id="1.25.40.10:FF:000269">
    <property type="entry name" value="Crooked neck pre-mRNA-splicing factor 1"/>
    <property type="match status" value="1"/>
</dbReference>
<dbReference type="InterPro" id="IPR003107">
    <property type="entry name" value="HAT"/>
</dbReference>
<feature type="domain" description="Pre-mRNA-splicing factor Syf1/CRNKL1-like C-terminal HAT-repeats" evidence="10">
    <location>
        <begin position="332"/>
        <end position="538"/>
    </location>
</feature>
<evidence type="ECO:0000313" key="12">
    <source>
        <dbReference type="Proteomes" id="UP000192578"/>
    </source>
</evidence>
<feature type="region of interest" description="Disordered" evidence="9">
    <location>
        <begin position="666"/>
        <end position="710"/>
    </location>
</feature>
<feature type="compositionally biased region" description="Basic and acidic residues" evidence="9">
    <location>
        <begin position="697"/>
        <end position="710"/>
    </location>
</feature>
<keyword evidence="4" id="KW-0747">Spliceosome</keyword>
<feature type="region of interest" description="Disordered" evidence="9">
    <location>
        <begin position="608"/>
        <end position="629"/>
    </location>
</feature>
<dbReference type="GO" id="GO:0016607">
    <property type="term" value="C:nuclear speck"/>
    <property type="evidence" value="ECO:0007669"/>
    <property type="project" value="UniProtKB-SubCell"/>
</dbReference>
<keyword evidence="5" id="KW-0677">Repeat</keyword>
<dbReference type="PANTHER" id="PTHR11246:SF3">
    <property type="entry name" value="CROOKED NECK-LIKE PROTEIN 1"/>
    <property type="match status" value="1"/>
</dbReference>
<feature type="region of interest" description="Disordered" evidence="9">
    <location>
        <begin position="1"/>
        <end position="24"/>
    </location>
</feature>
<dbReference type="GO" id="GO:0000245">
    <property type="term" value="P:spliceosomal complex assembly"/>
    <property type="evidence" value="ECO:0007669"/>
    <property type="project" value="TreeGrafter"/>
</dbReference>
<feature type="domain" description="Pre-mRNA-splicing factor Syf1/CRNKL1-like C-terminal HAT-repeats" evidence="10">
    <location>
        <begin position="82"/>
        <end position="303"/>
    </location>
</feature>
<gene>
    <name evidence="11" type="ORF">BV898_13723</name>
</gene>
<sequence>MGDSKDRGAKGKAPRAGQVKNKTPAEIQITAEQLLREAKERQLEVIAPPPKQKISDPAELADFQLRKRKEFEDGIRRNRNNMATWVKYAQWEESQKEIQRCRSIYERALDVEHRNIPLYLKYAEMEMRNRQVNHARNIWDRAVTIMPRANQFWYKYTYMEEMLGNIAGCRQVFERWMEWQPHEQAWLGYVNLEMRYKELDRARAVYERFVLVHPDVKNWIRYARFEEQNGFINGARQVFERAVEFYGEEHMYEELYVSFARFEERQKEFERARTIFKYAMDNVPKETAAELLKSYSVFEKKHGSRVGIEDVVLNKRKLQYQEELKADATNYDAWFDYLKILEEEGNQDAVREGYEKAVANVPPVEEKRYWRRYIYLWIKYAIFEELVAENADRTRQVYRACIGLIPHKKFTFAKVWLLCAQFEVRQKCLGDARKLLGMAIGKCPKDKIFRGYIELEIQLREFERCRVLYEKFLEFDPGNCSTWIKYADLEGILGDVGRARGIYNLAINQPRLDMPEMLWKSFIDFEIEQKAFDRVRQLYERLLERTSHVKVWVSYAQFEMSLADENAVQRARVVFRKALRALQINNSEKEERVILLEAWMDFETEHGDAESKADVQKEMPKRVKKRRQIQTDDGVEAGWEEYFDYIFPSDEVAQPNLKLLAMAKQWKLQKQAEPEPEPAPTSGEDTAPSTSVADDSDAQREREDTGNQSE</sequence>
<dbReference type="OrthoDB" id="541719at2759"/>
<feature type="compositionally biased region" description="Basic and acidic residues" evidence="9">
    <location>
        <begin position="608"/>
        <end position="621"/>
    </location>
</feature>
<dbReference type="FunFam" id="1.25.40.10:FF:000306">
    <property type="entry name" value="Cell cycle control protein cwf4"/>
    <property type="match status" value="1"/>
</dbReference>
<evidence type="ECO:0000256" key="8">
    <source>
        <dbReference type="ARBA" id="ARBA00037040"/>
    </source>
</evidence>
<dbReference type="FunFam" id="1.25.40.10:FF:000075">
    <property type="entry name" value="Crooked neck pre-mRNA-splicing factor 1"/>
    <property type="match status" value="1"/>
</dbReference>
<dbReference type="AlphaFoldDB" id="A0A1W0W9V7"/>
<comment type="caution">
    <text evidence="11">The sequence shown here is derived from an EMBL/GenBank/DDBJ whole genome shotgun (WGS) entry which is preliminary data.</text>
</comment>
<keyword evidence="6" id="KW-0508">mRNA splicing</keyword>
<reference evidence="12" key="1">
    <citation type="submission" date="2017-01" db="EMBL/GenBank/DDBJ databases">
        <title>Comparative genomics of anhydrobiosis in the tardigrade Hypsibius dujardini.</title>
        <authorList>
            <person name="Yoshida Y."/>
            <person name="Koutsovoulos G."/>
            <person name="Laetsch D."/>
            <person name="Stevens L."/>
            <person name="Kumar S."/>
            <person name="Horikawa D."/>
            <person name="Ishino K."/>
            <person name="Komine S."/>
            <person name="Tomita M."/>
            <person name="Blaxter M."/>
            <person name="Arakawa K."/>
        </authorList>
    </citation>
    <scope>NUCLEOTIDE SEQUENCE [LARGE SCALE GENOMIC DNA]</scope>
    <source>
        <strain evidence="12">Z151</strain>
    </source>
</reference>
<evidence type="ECO:0000256" key="4">
    <source>
        <dbReference type="ARBA" id="ARBA00022728"/>
    </source>
</evidence>
<dbReference type="InterPro" id="IPR045075">
    <property type="entry name" value="Syf1-like"/>
</dbReference>
<comment type="function">
    <text evidence="8">Involved in pre-mRNA splicing and cell cycle progression. Required for the spliceosome assembly and initiation of the DNA replication.</text>
</comment>
<evidence type="ECO:0000313" key="11">
    <source>
        <dbReference type="EMBL" id="OQV11999.1"/>
    </source>
</evidence>
<comment type="subcellular location">
    <subcellularLocation>
        <location evidence="1">Nucleus speckle</location>
    </subcellularLocation>
</comment>
<dbReference type="Pfam" id="PF23231">
    <property type="entry name" value="HAT_Syf1_CNRKL1_C"/>
    <property type="match status" value="2"/>
</dbReference>
<dbReference type="PANTHER" id="PTHR11246">
    <property type="entry name" value="PRE-MRNA SPLICING FACTOR"/>
    <property type="match status" value="1"/>
</dbReference>
<evidence type="ECO:0000256" key="7">
    <source>
        <dbReference type="ARBA" id="ARBA00023242"/>
    </source>
</evidence>
<dbReference type="InterPro" id="IPR055430">
    <property type="entry name" value="HAT_Syf1_CNRKL1_C"/>
</dbReference>
<dbReference type="Proteomes" id="UP000192578">
    <property type="component" value="Unassembled WGS sequence"/>
</dbReference>
<dbReference type="Gene3D" id="1.25.40.10">
    <property type="entry name" value="Tetratricopeptide repeat domain"/>
    <property type="match status" value="4"/>
</dbReference>
<dbReference type="GO" id="GO:0071011">
    <property type="term" value="C:precatalytic spliceosome"/>
    <property type="evidence" value="ECO:0007669"/>
    <property type="project" value="TreeGrafter"/>
</dbReference>
<evidence type="ECO:0000256" key="9">
    <source>
        <dbReference type="SAM" id="MobiDB-lite"/>
    </source>
</evidence>
<dbReference type="InterPro" id="IPR011990">
    <property type="entry name" value="TPR-like_helical_dom_sf"/>
</dbReference>
<proteinExistence type="inferred from homology"/>
<dbReference type="GO" id="GO:0071014">
    <property type="term" value="C:post-mRNA release spliceosomal complex"/>
    <property type="evidence" value="ECO:0007669"/>
    <property type="project" value="TreeGrafter"/>
</dbReference>
<keyword evidence="7" id="KW-0539">Nucleus</keyword>
<dbReference type="EMBL" id="MTYJ01000156">
    <property type="protein sequence ID" value="OQV11999.1"/>
    <property type="molecule type" value="Genomic_DNA"/>
</dbReference>
<comment type="similarity">
    <text evidence="2">Belongs to the crooked-neck family.</text>
</comment>
<evidence type="ECO:0000256" key="1">
    <source>
        <dbReference type="ARBA" id="ARBA00004324"/>
    </source>
</evidence>
<evidence type="ECO:0000256" key="5">
    <source>
        <dbReference type="ARBA" id="ARBA00022737"/>
    </source>
</evidence>
<feature type="compositionally biased region" description="Polar residues" evidence="9">
    <location>
        <begin position="683"/>
        <end position="693"/>
    </location>
</feature>
<evidence type="ECO:0000256" key="3">
    <source>
        <dbReference type="ARBA" id="ARBA00022664"/>
    </source>
</evidence>
<evidence type="ECO:0000256" key="2">
    <source>
        <dbReference type="ARBA" id="ARBA00008644"/>
    </source>
</evidence>
<accession>A0A1W0W9V7</accession>
<dbReference type="SUPFAM" id="SSF48452">
    <property type="entry name" value="TPR-like"/>
    <property type="match status" value="1"/>
</dbReference>
<dbReference type="SMART" id="SM00386">
    <property type="entry name" value="HAT"/>
    <property type="match status" value="13"/>
</dbReference>
<organism evidence="11 12">
    <name type="scientific">Hypsibius exemplaris</name>
    <name type="common">Freshwater tardigrade</name>
    <dbReference type="NCBI Taxonomy" id="2072580"/>
    <lineage>
        <taxon>Eukaryota</taxon>
        <taxon>Metazoa</taxon>
        <taxon>Ecdysozoa</taxon>
        <taxon>Tardigrada</taxon>
        <taxon>Eutardigrada</taxon>
        <taxon>Parachela</taxon>
        <taxon>Hypsibioidea</taxon>
        <taxon>Hypsibiidae</taxon>
        <taxon>Hypsibius</taxon>
    </lineage>
</organism>
<dbReference type="GO" id="GO:0000974">
    <property type="term" value="C:Prp19 complex"/>
    <property type="evidence" value="ECO:0007669"/>
    <property type="project" value="TreeGrafter"/>
</dbReference>
<evidence type="ECO:0000256" key="6">
    <source>
        <dbReference type="ARBA" id="ARBA00023187"/>
    </source>
</evidence>
<evidence type="ECO:0000259" key="10">
    <source>
        <dbReference type="Pfam" id="PF23231"/>
    </source>
</evidence>
<protein>
    <submittedName>
        <fullName evidence="11">Crooked neck-like protein 1</fullName>
    </submittedName>
</protein>
<keyword evidence="12" id="KW-1185">Reference proteome</keyword>
<dbReference type="GO" id="GO:0071007">
    <property type="term" value="C:U2-type catalytic step 2 spliceosome"/>
    <property type="evidence" value="ECO:0007669"/>
    <property type="project" value="TreeGrafter"/>
</dbReference>
<keyword evidence="3" id="KW-0507">mRNA processing</keyword>